<evidence type="ECO:0000313" key="2">
    <source>
        <dbReference type="Proteomes" id="UP000006291"/>
    </source>
</evidence>
<name>J9PRF2_9CAUD</name>
<accession>J9PRF2</accession>
<reference evidence="1 2" key="1">
    <citation type="submission" date="2011-09" db="EMBL/GenBank/DDBJ databases">
        <title>Complete Genome Sequence of Bacillus cereus Bacteriophage B5S.</title>
        <authorList>
            <person name="Lee J.-H."/>
            <person name="Shin H."/>
            <person name="Son B."/>
            <person name="Ryu S."/>
        </authorList>
    </citation>
    <scope>NUCLEOTIDE SEQUENCE [LARGE SCALE GENOMIC DNA]</scope>
</reference>
<protein>
    <submittedName>
        <fullName evidence="1">Uncharacterized protein</fullName>
    </submittedName>
</protein>
<dbReference type="Proteomes" id="UP000006291">
    <property type="component" value="Segment"/>
</dbReference>
<sequence>MFNLRDEVYMDGNKNRVWLVVGISNNTVCAVDKLPMIKVISGGLVTYAKQCELEKVK</sequence>
<evidence type="ECO:0000313" key="1">
    <source>
        <dbReference type="EMBL" id="AEW47304.1"/>
    </source>
</evidence>
<gene>
    <name evidence="1" type="ORF">B5S_0070</name>
</gene>
<proteinExistence type="predicted"/>
<organism evidence="1 2">
    <name type="scientific">Bacillus phage B5S</name>
    <dbReference type="NCBI Taxonomy" id="1126949"/>
    <lineage>
        <taxon>Viruses</taxon>
        <taxon>Duplodnaviria</taxon>
        <taxon>Heunggongvirae</taxon>
        <taxon>Uroviricota</taxon>
        <taxon>Caudoviricetes</taxon>
        <taxon>Herelleviridae</taxon>
        <taxon>Bastillevirinae</taxon>
        <taxon>Bequatrovirus</taxon>
        <taxon>Bequatrovirus B4</taxon>
    </lineage>
</organism>
<dbReference type="EMBL" id="JN797796">
    <property type="protein sequence ID" value="AEW47304.1"/>
    <property type="molecule type" value="Genomic_DNA"/>
</dbReference>